<name>A0ABU5EIS3_9PROT</name>
<dbReference type="InterPro" id="IPR002347">
    <property type="entry name" value="SDR_fam"/>
</dbReference>
<dbReference type="PANTHER" id="PTHR45458">
    <property type="entry name" value="SHORT-CHAIN DEHYDROGENASE/REDUCTASE SDR"/>
    <property type="match status" value="1"/>
</dbReference>
<protein>
    <submittedName>
        <fullName evidence="1">SDR family oxidoreductase</fullName>
    </submittedName>
</protein>
<dbReference type="CDD" id="cd05325">
    <property type="entry name" value="carb_red_sniffer_like_SDR_c"/>
    <property type="match status" value="1"/>
</dbReference>
<sequence>MPTILITGTNRGIGLELVRQYAADGWQVIACCRNPDTASELKQVQGIVDIHALDVTSDADITRLAGELAGKPIDVLLNNAGITAKNDSFGSTDTETWLRVFHVNCIAPLHLVEALVDNLAAGTQKKAISISTRMGSMGESPSGSYYAYRSSKAALNMAMVNAAADLRGRLILAMIHPGWVQTDMGGTQAPLRPQESVAGIRRVIAGLKPVDSGQFFNHDGSSIPW</sequence>
<dbReference type="InterPro" id="IPR036291">
    <property type="entry name" value="NAD(P)-bd_dom_sf"/>
</dbReference>
<reference evidence="1 2" key="1">
    <citation type="journal article" date="2016" name="Antonie Van Leeuwenhoek">
        <title>Dongia soli sp. nov., isolated from soil from Dokdo, Korea.</title>
        <authorList>
            <person name="Kim D.U."/>
            <person name="Lee H."/>
            <person name="Kim H."/>
            <person name="Kim S.G."/>
            <person name="Ka J.O."/>
        </authorList>
    </citation>
    <scope>NUCLEOTIDE SEQUENCE [LARGE SCALE GENOMIC DNA]</scope>
    <source>
        <strain evidence="1 2">D78</strain>
    </source>
</reference>
<dbReference type="Proteomes" id="UP001279642">
    <property type="component" value="Unassembled WGS sequence"/>
</dbReference>
<dbReference type="PANTHER" id="PTHR45458:SF1">
    <property type="entry name" value="SHORT CHAIN DEHYDROGENASE"/>
    <property type="match status" value="1"/>
</dbReference>
<dbReference type="SUPFAM" id="SSF51735">
    <property type="entry name" value="NAD(P)-binding Rossmann-fold domains"/>
    <property type="match status" value="1"/>
</dbReference>
<proteinExistence type="predicted"/>
<organism evidence="1 2">
    <name type="scientific">Dongia soli</name>
    <dbReference type="NCBI Taxonomy" id="600628"/>
    <lineage>
        <taxon>Bacteria</taxon>
        <taxon>Pseudomonadati</taxon>
        <taxon>Pseudomonadota</taxon>
        <taxon>Alphaproteobacteria</taxon>
        <taxon>Rhodospirillales</taxon>
        <taxon>Dongiaceae</taxon>
        <taxon>Dongia</taxon>
    </lineage>
</organism>
<dbReference type="PRINTS" id="PR00081">
    <property type="entry name" value="GDHRDH"/>
</dbReference>
<dbReference type="EMBL" id="JAXCLW010000015">
    <property type="protein sequence ID" value="MDY0885859.1"/>
    <property type="molecule type" value="Genomic_DNA"/>
</dbReference>
<dbReference type="Pfam" id="PF00106">
    <property type="entry name" value="adh_short"/>
    <property type="match status" value="1"/>
</dbReference>
<gene>
    <name evidence="1" type="ORF">SMD27_23690</name>
</gene>
<dbReference type="RefSeq" id="WP_320510930.1">
    <property type="nucleotide sequence ID" value="NZ_JAXCLW010000015.1"/>
</dbReference>
<keyword evidence="2" id="KW-1185">Reference proteome</keyword>
<dbReference type="InterPro" id="IPR052184">
    <property type="entry name" value="SDR_enzymes"/>
</dbReference>
<evidence type="ECO:0000313" key="2">
    <source>
        <dbReference type="Proteomes" id="UP001279642"/>
    </source>
</evidence>
<accession>A0ABU5EIS3</accession>
<comment type="caution">
    <text evidence="1">The sequence shown here is derived from an EMBL/GenBank/DDBJ whole genome shotgun (WGS) entry which is preliminary data.</text>
</comment>
<evidence type="ECO:0000313" key="1">
    <source>
        <dbReference type="EMBL" id="MDY0885859.1"/>
    </source>
</evidence>
<dbReference type="Gene3D" id="3.40.50.720">
    <property type="entry name" value="NAD(P)-binding Rossmann-like Domain"/>
    <property type="match status" value="1"/>
</dbReference>